<reference evidence="1" key="1">
    <citation type="submission" date="2024-10" db="EMBL/GenBank/DDBJ databases">
        <title>Genetic diversity among independent isolates of the Dolichocephalovirinae subfamily.</title>
        <authorList>
            <person name="Ely B."/>
            <person name="Thomas Q."/>
            <person name="Mohammadi T."/>
        </authorList>
    </citation>
    <scope>NUCLEOTIDE SEQUENCE</scope>
</reference>
<evidence type="ECO:0008006" key="2">
    <source>
        <dbReference type="Google" id="ProtNLM"/>
    </source>
</evidence>
<evidence type="ECO:0000313" key="1">
    <source>
        <dbReference type="EMBL" id="XHV10601.1"/>
    </source>
</evidence>
<gene>
    <name evidence="1" type="ORF">BL57_129c</name>
</gene>
<dbReference type="Pfam" id="PF21448">
    <property type="entry name" value="DNMK"/>
    <property type="match status" value="1"/>
</dbReference>
<organism evidence="1">
    <name type="scientific">Caulobacter phage BL57</name>
    <dbReference type="NCBI Taxonomy" id="3348355"/>
    <lineage>
        <taxon>Viruses</taxon>
    </lineage>
</organism>
<name>A0AB74UND6_9VIRU</name>
<dbReference type="EMBL" id="PQ287320">
    <property type="protein sequence ID" value="XHV10601.1"/>
    <property type="molecule type" value="Genomic_DNA"/>
</dbReference>
<dbReference type="InterPro" id="IPR027417">
    <property type="entry name" value="P-loop_NTPase"/>
</dbReference>
<sequence length="191" mass="21091">MKIVAITGPRGHGKSTAAAALEARGYVHLNFADPLREIAKIAYGLTMKEMLDPVLKETKLDRWPFKSPREILQHIGTDMFRNYVDDTWVQAWANKAKAYLDGKVANGFGGVRVVEGVVCSDCRFLNEAAAVRAMGGAIIRVQDPRKHTADAASQHASETEMAKIVPDWSITNDRAIADLHNAIEMIVFDKD</sequence>
<proteinExistence type="predicted"/>
<dbReference type="SUPFAM" id="SSF52540">
    <property type="entry name" value="P-loop containing nucleoside triphosphate hydrolases"/>
    <property type="match status" value="1"/>
</dbReference>
<dbReference type="InterPro" id="IPR048444">
    <property type="entry name" value="DNMK"/>
</dbReference>
<accession>A0AB74UND6</accession>
<protein>
    <recommendedName>
        <fullName evidence="2">DNMP kinase</fullName>
    </recommendedName>
</protein>
<dbReference type="Gene3D" id="3.40.50.300">
    <property type="entry name" value="P-loop containing nucleotide triphosphate hydrolases"/>
    <property type="match status" value="1"/>
</dbReference>